<keyword evidence="3" id="KW-1185">Reference proteome</keyword>
<accession>A0A6G0Y9L3</accession>
<feature type="non-terminal residue" evidence="2">
    <location>
        <position position="274"/>
    </location>
</feature>
<proteinExistence type="predicted"/>
<feature type="region of interest" description="Disordered" evidence="1">
    <location>
        <begin position="1"/>
        <end position="23"/>
    </location>
</feature>
<organism evidence="2 3">
    <name type="scientific">Aphis craccivora</name>
    <name type="common">Cowpea aphid</name>
    <dbReference type="NCBI Taxonomy" id="307492"/>
    <lineage>
        <taxon>Eukaryota</taxon>
        <taxon>Metazoa</taxon>
        <taxon>Ecdysozoa</taxon>
        <taxon>Arthropoda</taxon>
        <taxon>Hexapoda</taxon>
        <taxon>Insecta</taxon>
        <taxon>Pterygota</taxon>
        <taxon>Neoptera</taxon>
        <taxon>Paraneoptera</taxon>
        <taxon>Hemiptera</taxon>
        <taxon>Sternorrhyncha</taxon>
        <taxon>Aphidomorpha</taxon>
        <taxon>Aphidoidea</taxon>
        <taxon>Aphididae</taxon>
        <taxon>Aphidini</taxon>
        <taxon>Aphis</taxon>
        <taxon>Aphis</taxon>
    </lineage>
</organism>
<sequence>QLDINKCNSTRRPSHTGTDSDTAIPISNLNTINPTKRFSKRIFSKKKKYICPTIGSTGSRETCERVHRGWSSASSREGHGAGGVGHGATTTAAVTCVRRSTSGSSGGPIAAAAAAAARAAPVQQPICWPADGIACTAGPRAVAAACRALVTAGGGGAARASLGARWCRSAVTGDEPKVLSRVDRSPRASADEPPLRRRRLDCRNPYRRRRSPAPYIRRPKTANEDFRRSGIKLIEDYNSIHTTNEEQKQFVLQIVNDYRKIFPDCKKQTLKRKL</sequence>
<dbReference type="Proteomes" id="UP000478052">
    <property type="component" value="Unassembled WGS sequence"/>
</dbReference>
<dbReference type="EMBL" id="VUJU01005347">
    <property type="protein sequence ID" value="KAF0751530.1"/>
    <property type="molecule type" value="Genomic_DNA"/>
</dbReference>
<feature type="non-terminal residue" evidence="2">
    <location>
        <position position="1"/>
    </location>
</feature>
<evidence type="ECO:0000256" key="1">
    <source>
        <dbReference type="SAM" id="MobiDB-lite"/>
    </source>
</evidence>
<dbReference type="AlphaFoldDB" id="A0A6G0Y9L3"/>
<evidence type="ECO:0000313" key="2">
    <source>
        <dbReference type="EMBL" id="KAF0751530.1"/>
    </source>
</evidence>
<evidence type="ECO:0000313" key="3">
    <source>
        <dbReference type="Proteomes" id="UP000478052"/>
    </source>
</evidence>
<reference evidence="2 3" key="1">
    <citation type="submission" date="2019-08" db="EMBL/GenBank/DDBJ databases">
        <title>Whole genome of Aphis craccivora.</title>
        <authorList>
            <person name="Voronova N.V."/>
            <person name="Shulinski R.S."/>
            <person name="Bandarenka Y.V."/>
            <person name="Zhorov D.G."/>
            <person name="Warner D."/>
        </authorList>
    </citation>
    <scope>NUCLEOTIDE SEQUENCE [LARGE SCALE GENOMIC DNA]</scope>
    <source>
        <strain evidence="2">180601</strain>
        <tissue evidence="2">Whole Body</tissue>
    </source>
</reference>
<gene>
    <name evidence="2" type="ORF">FWK35_00019960</name>
</gene>
<comment type="caution">
    <text evidence="2">The sequence shown here is derived from an EMBL/GenBank/DDBJ whole genome shotgun (WGS) entry which is preliminary data.</text>
</comment>
<protein>
    <submittedName>
        <fullName evidence="2">Uncharacterized protein</fullName>
    </submittedName>
</protein>
<name>A0A6G0Y9L3_APHCR</name>